<dbReference type="Proteomes" id="UP001054252">
    <property type="component" value="Unassembled WGS sequence"/>
</dbReference>
<dbReference type="Pfam" id="PF00141">
    <property type="entry name" value="peroxidase"/>
    <property type="match status" value="1"/>
</dbReference>
<keyword evidence="10 18" id="KW-0106">Calcium</keyword>
<evidence type="ECO:0000256" key="17">
    <source>
        <dbReference type="PIRSR" id="PIRSR600823-2"/>
    </source>
</evidence>
<sequence>MLLAMAPKMFFKIKHNNLTSLLGLFLYVFGVASAQLSPDFYNATCPGALPAIENVVRDAVANESRMGASLLRLQFHDCFVNGCDGSVLLDDTPTMKGEKTAPPNNDSLRGFDVIDRIKAEVESLCPGVVSCADIITIAARDSVVALGGPYWTVLLGRRDSTIANFSGTIDIPSPFLNLSGLISAFANKGLSASDLVTLNGAHTVGQTRCTIFRSRIYTEDNIDPSYAASLRAICPASGGDDNLAPLDTETPTVFDNDIYQDMMMEKGILHSDQQFYSGGSTDLQVEGYSDDSEAFAVDFGDAMIKMANISPLIGTSGQIRLNCRKVN</sequence>
<evidence type="ECO:0000256" key="14">
    <source>
        <dbReference type="ARBA" id="ARBA00023180"/>
    </source>
</evidence>
<keyword evidence="6 21" id="KW-0575">Peroxidase</keyword>
<dbReference type="FunFam" id="1.10.420.10:FF:000006">
    <property type="entry name" value="Peroxidase"/>
    <property type="match status" value="1"/>
</dbReference>
<evidence type="ECO:0000256" key="3">
    <source>
        <dbReference type="ARBA" id="ARBA00004613"/>
    </source>
</evidence>
<dbReference type="GO" id="GO:0042744">
    <property type="term" value="P:hydrogen peroxide catabolic process"/>
    <property type="evidence" value="ECO:0007669"/>
    <property type="project" value="UniProtKB-KW"/>
</dbReference>
<evidence type="ECO:0000256" key="2">
    <source>
        <dbReference type="ARBA" id="ARBA00002322"/>
    </source>
</evidence>
<evidence type="ECO:0000313" key="23">
    <source>
        <dbReference type="EMBL" id="GKV48358.1"/>
    </source>
</evidence>
<dbReference type="PANTHER" id="PTHR31388">
    <property type="entry name" value="PEROXIDASE 72-RELATED"/>
    <property type="match status" value="1"/>
</dbReference>
<evidence type="ECO:0000256" key="6">
    <source>
        <dbReference type="ARBA" id="ARBA00022559"/>
    </source>
</evidence>
<feature type="disulfide bond" evidence="20">
    <location>
        <begin position="45"/>
        <end position="125"/>
    </location>
</feature>
<evidence type="ECO:0000256" key="7">
    <source>
        <dbReference type="ARBA" id="ARBA00022617"/>
    </source>
</evidence>
<comment type="catalytic activity">
    <reaction evidence="1 21">
        <text>2 a phenolic donor + H2O2 = 2 a phenolic radical donor + 2 H2O</text>
        <dbReference type="Rhea" id="RHEA:56136"/>
        <dbReference type="ChEBI" id="CHEBI:15377"/>
        <dbReference type="ChEBI" id="CHEBI:16240"/>
        <dbReference type="ChEBI" id="CHEBI:139520"/>
        <dbReference type="ChEBI" id="CHEBI:139521"/>
        <dbReference type="EC" id="1.11.1.7"/>
    </reaction>
</comment>
<dbReference type="InterPro" id="IPR033905">
    <property type="entry name" value="Secretory_peroxidase"/>
</dbReference>
<dbReference type="GO" id="GO:0046872">
    <property type="term" value="F:metal ion binding"/>
    <property type="evidence" value="ECO:0007669"/>
    <property type="project" value="UniProtKB-UniRule"/>
</dbReference>
<evidence type="ECO:0000256" key="16">
    <source>
        <dbReference type="PIRSR" id="PIRSR600823-1"/>
    </source>
</evidence>
<evidence type="ECO:0000256" key="13">
    <source>
        <dbReference type="ARBA" id="ARBA00023157"/>
    </source>
</evidence>
<comment type="subcellular location">
    <subcellularLocation>
        <location evidence="3 21">Secreted</location>
    </subcellularLocation>
</comment>
<dbReference type="AlphaFoldDB" id="A0AAV5MFQ8"/>
<evidence type="ECO:0000259" key="22">
    <source>
        <dbReference type="PROSITE" id="PS50873"/>
    </source>
</evidence>
<feature type="binding site" evidence="18">
    <location>
        <position position="82"/>
    </location>
    <ligand>
        <name>Ca(2+)</name>
        <dbReference type="ChEBI" id="CHEBI:29108"/>
        <label>1</label>
    </ligand>
</feature>
<evidence type="ECO:0000256" key="15">
    <source>
        <dbReference type="ARBA" id="ARBA00023324"/>
    </source>
</evidence>
<organism evidence="23 24">
    <name type="scientific">Rubroshorea leprosula</name>
    <dbReference type="NCBI Taxonomy" id="152421"/>
    <lineage>
        <taxon>Eukaryota</taxon>
        <taxon>Viridiplantae</taxon>
        <taxon>Streptophyta</taxon>
        <taxon>Embryophyta</taxon>
        <taxon>Tracheophyta</taxon>
        <taxon>Spermatophyta</taxon>
        <taxon>Magnoliopsida</taxon>
        <taxon>eudicotyledons</taxon>
        <taxon>Gunneridae</taxon>
        <taxon>Pentapetalae</taxon>
        <taxon>rosids</taxon>
        <taxon>malvids</taxon>
        <taxon>Malvales</taxon>
        <taxon>Dipterocarpaceae</taxon>
        <taxon>Rubroshorea</taxon>
    </lineage>
</organism>
<dbReference type="CDD" id="cd00693">
    <property type="entry name" value="secretory_peroxidase"/>
    <property type="match status" value="1"/>
</dbReference>
<evidence type="ECO:0000256" key="20">
    <source>
        <dbReference type="PIRSR" id="PIRSR600823-5"/>
    </source>
</evidence>
<dbReference type="Gene3D" id="1.10.420.10">
    <property type="entry name" value="Peroxidase, domain 2"/>
    <property type="match status" value="1"/>
</dbReference>
<dbReference type="InterPro" id="IPR010255">
    <property type="entry name" value="Haem_peroxidase_sf"/>
</dbReference>
<keyword evidence="13 20" id="KW-1015">Disulfide bond</keyword>
<feature type="binding site" evidence="18">
    <location>
        <position position="84"/>
    </location>
    <ligand>
        <name>Ca(2+)</name>
        <dbReference type="ChEBI" id="CHEBI:29108"/>
        <label>1</label>
    </ligand>
</feature>
<evidence type="ECO:0000256" key="1">
    <source>
        <dbReference type="ARBA" id="ARBA00000189"/>
    </source>
</evidence>
<feature type="disulfide bond" evidence="20">
    <location>
        <begin position="131"/>
        <end position="323"/>
    </location>
</feature>
<feature type="domain" description="Plant heme peroxidase family profile" evidence="22">
    <location>
        <begin position="35"/>
        <end position="327"/>
    </location>
</feature>
<dbReference type="InterPro" id="IPR019794">
    <property type="entry name" value="Peroxidases_AS"/>
</dbReference>
<gene>
    <name evidence="23" type="ORF">SLEP1_g55182</name>
</gene>
<feature type="chain" id="PRO_5043112880" description="Peroxidase" evidence="21">
    <location>
        <begin position="35"/>
        <end position="327"/>
    </location>
</feature>
<keyword evidence="24" id="KW-1185">Reference proteome</keyword>
<feature type="site" description="Transition state stabilizer" evidence="19">
    <location>
        <position position="72"/>
    </location>
</feature>
<evidence type="ECO:0000256" key="18">
    <source>
        <dbReference type="PIRSR" id="PIRSR600823-3"/>
    </source>
</evidence>
<evidence type="ECO:0000256" key="12">
    <source>
        <dbReference type="ARBA" id="ARBA00023004"/>
    </source>
</evidence>
<evidence type="ECO:0000256" key="4">
    <source>
        <dbReference type="ARBA" id="ARBA00012313"/>
    </source>
</evidence>
<feature type="binding site" evidence="18">
    <location>
        <position position="77"/>
    </location>
    <ligand>
        <name>Ca(2+)</name>
        <dbReference type="ChEBI" id="CHEBI:29108"/>
        <label>1</label>
    </ligand>
</feature>
<comment type="cofactor">
    <cofactor evidence="18 21">
        <name>Ca(2+)</name>
        <dbReference type="ChEBI" id="CHEBI:29108"/>
    </cofactor>
    <text evidence="18 21">Binds 2 calcium ions per subunit.</text>
</comment>
<feature type="binding site" evidence="18">
    <location>
        <position position="255"/>
    </location>
    <ligand>
        <name>Ca(2+)</name>
        <dbReference type="ChEBI" id="CHEBI:29108"/>
        <label>2</label>
    </ligand>
</feature>
<dbReference type="GO" id="GO:0140825">
    <property type="term" value="F:lactoperoxidase activity"/>
    <property type="evidence" value="ECO:0007669"/>
    <property type="project" value="UniProtKB-EC"/>
</dbReference>
<keyword evidence="9 21" id="KW-0732">Signal</keyword>
<feature type="signal peptide" evidence="21">
    <location>
        <begin position="1"/>
        <end position="34"/>
    </location>
</feature>
<comment type="caution">
    <text evidence="23">The sequence shown here is derived from an EMBL/GenBank/DDBJ whole genome shotgun (WGS) entry which is preliminary data.</text>
</comment>
<dbReference type="PRINTS" id="PR00458">
    <property type="entry name" value="PEROXIDASE"/>
</dbReference>
<keyword evidence="8 18" id="KW-0479">Metal-binding</keyword>
<keyword evidence="15 21" id="KW-0376">Hydrogen peroxide</keyword>
<feature type="active site" description="Proton acceptor" evidence="16">
    <location>
        <position position="76"/>
    </location>
</feature>
<dbReference type="EC" id="1.11.1.7" evidence="4 21"/>
<feature type="binding site" evidence="18">
    <location>
        <position position="98"/>
    </location>
    <ligand>
        <name>Ca(2+)</name>
        <dbReference type="ChEBI" id="CHEBI:29108"/>
        <label>1</label>
    </ligand>
</feature>
<comment type="function">
    <text evidence="2">Removal of H(2)O(2), oxidation of toxic reductants, biosynthesis and degradation of lignin, suberization, auxin catabolism, response to environmental stresses such as wounding, pathogen attack and oxidative stress. These functions might be dependent on each isozyme/isoform in each plant tissue.</text>
</comment>
<dbReference type="GO" id="GO:0005576">
    <property type="term" value="C:extracellular region"/>
    <property type="evidence" value="ECO:0007669"/>
    <property type="project" value="UniProtKB-SubCell"/>
</dbReference>
<evidence type="ECO:0000256" key="5">
    <source>
        <dbReference type="ARBA" id="ARBA00022525"/>
    </source>
</evidence>
<feature type="disulfide bond" evidence="20">
    <location>
        <begin position="78"/>
        <end position="83"/>
    </location>
</feature>
<comment type="cofactor">
    <cofactor evidence="18 21">
        <name>heme b</name>
        <dbReference type="ChEBI" id="CHEBI:60344"/>
    </cofactor>
    <text evidence="18 21">Binds 1 heme b (iron(II)-protoporphyrin IX) group per subunit.</text>
</comment>
<feature type="binding site" evidence="18">
    <location>
        <position position="203"/>
    </location>
    <ligand>
        <name>Ca(2+)</name>
        <dbReference type="ChEBI" id="CHEBI:29108"/>
        <label>2</label>
    </ligand>
</feature>
<dbReference type="Gene3D" id="1.10.520.10">
    <property type="match status" value="1"/>
</dbReference>
<evidence type="ECO:0000256" key="9">
    <source>
        <dbReference type="ARBA" id="ARBA00022729"/>
    </source>
</evidence>
<name>A0AAV5MFQ8_9ROSI</name>
<feature type="binding site" evidence="18">
    <location>
        <position position="80"/>
    </location>
    <ligand>
        <name>Ca(2+)</name>
        <dbReference type="ChEBI" id="CHEBI:29108"/>
        <label>1</label>
    </ligand>
</feature>
<feature type="binding site" evidence="18">
    <location>
        <position position="250"/>
    </location>
    <ligand>
        <name>Ca(2+)</name>
        <dbReference type="ChEBI" id="CHEBI:29108"/>
        <label>2</label>
    </ligand>
</feature>
<evidence type="ECO:0000256" key="11">
    <source>
        <dbReference type="ARBA" id="ARBA00023002"/>
    </source>
</evidence>
<keyword evidence="5 21" id="KW-0964">Secreted</keyword>
<protein>
    <recommendedName>
        <fullName evidence="4 21">Peroxidase</fullName>
        <ecNumber evidence="4 21">1.11.1.7</ecNumber>
    </recommendedName>
</protein>
<feature type="binding site" description="axial binding residue" evidence="18">
    <location>
        <position position="202"/>
    </location>
    <ligand>
        <name>heme b</name>
        <dbReference type="ChEBI" id="CHEBI:60344"/>
    </ligand>
    <ligandPart>
        <name>Fe</name>
        <dbReference type="ChEBI" id="CHEBI:18248"/>
    </ligandPart>
</feature>
<dbReference type="PRINTS" id="PR00461">
    <property type="entry name" value="PLPEROXIDASE"/>
</dbReference>
<dbReference type="FunFam" id="1.10.520.10:FF:000006">
    <property type="entry name" value="Peroxidase"/>
    <property type="match status" value="1"/>
</dbReference>
<feature type="disulfide bond" evidence="20">
    <location>
        <begin position="209"/>
        <end position="234"/>
    </location>
</feature>
<reference evidence="23 24" key="1">
    <citation type="journal article" date="2021" name="Commun. Biol.">
        <title>The genome of Shorea leprosula (Dipterocarpaceae) highlights the ecological relevance of drought in aseasonal tropical rainforests.</title>
        <authorList>
            <person name="Ng K.K.S."/>
            <person name="Kobayashi M.J."/>
            <person name="Fawcett J.A."/>
            <person name="Hatakeyama M."/>
            <person name="Paape T."/>
            <person name="Ng C.H."/>
            <person name="Ang C.C."/>
            <person name="Tnah L.H."/>
            <person name="Lee C.T."/>
            <person name="Nishiyama T."/>
            <person name="Sese J."/>
            <person name="O'Brien M.J."/>
            <person name="Copetti D."/>
            <person name="Mohd Noor M.I."/>
            <person name="Ong R.C."/>
            <person name="Putra M."/>
            <person name="Sireger I.Z."/>
            <person name="Indrioko S."/>
            <person name="Kosugi Y."/>
            <person name="Izuno A."/>
            <person name="Isagi Y."/>
            <person name="Lee S.L."/>
            <person name="Shimizu K.K."/>
        </authorList>
    </citation>
    <scope>NUCLEOTIDE SEQUENCE [LARGE SCALE GENOMIC DNA]</scope>
    <source>
        <strain evidence="23">214</strain>
    </source>
</reference>
<feature type="binding site" evidence="17">
    <location>
        <position position="172"/>
    </location>
    <ligand>
        <name>substrate</name>
    </ligand>
</feature>
<dbReference type="PROSITE" id="PS50873">
    <property type="entry name" value="PEROXIDASE_4"/>
    <property type="match status" value="1"/>
</dbReference>
<evidence type="ECO:0000256" key="19">
    <source>
        <dbReference type="PIRSR" id="PIRSR600823-4"/>
    </source>
</evidence>
<evidence type="ECO:0000256" key="8">
    <source>
        <dbReference type="ARBA" id="ARBA00022723"/>
    </source>
</evidence>
<evidence type="ECO:0000256" key="21">
    <source>
        <dbReference type="RuleBase" id="RU362060"/>
    </source>
</evidence>
<dbReference type="GO" id="GO:0006979">
    <property type="term" value="P:response to oxidative stress"/>
    <property type="evidence" value="ECO:0007669"/>
    <property type="project" value="UniProtKB-UniRule"/>
</dbReference>
<feature type="binding site" evidence="18">
    <location>
        <position position="86"/>
    </location>
    <ligand>
        <name>Ca(2+)</name>
        <dbReference type="ChEBI" id="CHEBI:29108"/>
        <label>1</label>
    </ligand>
</feature>
<proteinExistence type="inferred from homology"/>
<dbReference type="InterPro" id="IPR002016">
    <property type="entry name" value="Haem_peroxidase"/>
</dbReference>
<evidence type="ECO:0000256" key="10">
    <source>
        <dbReference type="ARBA" id="ARBA00022837"/>
    </source>
</evidence>
<dbReference type="PROSITE" id="PS00436">
    <property type="entry name" value="PEROXIDASE_2"/>
    <property type="match status" value="1"/>
</dbReference>
<dbReference type="SUPFAM" id="SSF48113">
    <property type="entry name" value="Heme-dependent peroxidases"/>
    <property type="match status" value="1"/>
</dbReference>
<keyword evidence="11 21" id="KW-0560">Oxidoreductase</keyword>
<accession>A0AAV5MFQ8</accession>
<evidence type="ECO:0000313" key="24">
    <source>
        <dbReference type="Proteomes" id="UP001054252"/>
    </source>
</evidence>
<dbReference type="PANTHER" id="PTHR31388:SF247">
    <property type="entry name" value="PEROXIDASE"/>
    <property type="match status" value="1"/>
</dbReference>
<dbReference type="GO" id="GO:0020037">
    <property type="term" value="F:heme binding"/>
    <property type="evidence" value="ECO:0007669"/>
    <property type="project" value="UniProtKB-UniRule"/>
</dbReference>
<keyword evidence="7 21" id="KW-0349">Heme</keyword>
<comment type="similarity">
    <text evidence="21">Belongs to the peroxidase family. Classical plant (class III) peroxidase subfamily.</text>
</comment>
<dbReference type="EMBL" id="BPVZ01000254">
    <property type="protein sequence ID" value="GKV48358.1"/>
    <property type="molecule type" value="Genomic_DNA"/>
</dbReference>
<feature type="binding site" evidence="18">
    <location>
        <position position="247"/>
    </location>
    <ligand>
        <name>Ca(2+)</name>
        <dbReference type="ChEBI" id="CHEBI:29108"/>
        <label>2</label>
    </ligand>
</feature>
<dbReference type="InterPro" id="IPR000823">
    <property type="entry name" value="Peroxidase_pln"/>
</dbReference>
<keyword evidence="14" id="KW-0325">Glycoprotein</keyword>
<keyword evidence="12 18" id="KW-0408">Iron</keyword>